<organism evidence="2 3">
    <name type="scientific">Serinus canaria</name>
    <name type="common">Island canary</name>
    <name type="synonym">Fringilla canaria</name>
    <dbReference type="NCBI Taxonomy" id="9135"/>
    <lineage>
        <taxon>Eukaryota</taxon>
        <taxon>Metazoa</taxon>
        <taxon>Chordata</taxon>
        <taxon>Craniata</taxon>
        <taxon>Vertebrata</taxon>
        <taxon>Euteleostomi</taxon>
        <taxon>Archelosauria</taxon>
        <taxon>Archosauria</taxon>
        <taxon>Dinosauria</taxon>
        <taxon>Saurischia</taxon>
        <taxon>Theropoda</taxon>
        <taxon>Coelurosauria</taxon>
        <taxon>Aves</taxon>
        <taxon>Neognathae</taxon>
        <taxon>Neoaves</taxon>
        <taxon>Telluraves</taxon>
        <taxon>Australaves</taxon>
        <taxon>Passeriformes</taxon>
        <taxon>Passeroidea</taxon>
        <taxon>Fringillidae</taxon>
        <taxon>Carduelinae</taxon>
        <taxon>Serinus</taxon>
    </lineage>
</organism>
<dbReference type="Proteomes" id="UP000694409">
    <property type="component" value="Unassembled WGS sequence"/>
</dbReference>
<protein>
    <submittedName>
        <fullName evidence="2">Uncharacterized protein</fullName>
    </submittedName>
</protein>
<feature type="transmembrane region" description="Helical" evidence="1">
    <location>
        <begin position="22"/>
        <end position="38"/>
    </location>
</feature>
<evidence type="ECO:0000313" key="2">
    <source>
        <dbReference type="Ensembl" id="ENSSCAP00000014918.1"/>
    </source>
</evidence>
<dbReference type="AlphaFoldDB" id="A0A8C9N9X4"/>
<keyword evidence="1" id="KW-1133">Transmembrane helix</keyword>
<keyword evidence="3" id="KW-1185">Reference proteome</keyword>
<proteinExistence type="predicted"/>
<reference evidence="2" key="1">
    <citation type="submission" date="2025-08" db="UniProtKB">
        <authorList>
            <consortium name="Ensembl"/>
        </authorList>
    </citation>
    <scope>IDENTIFICATION</scope>
</reference>
<name>A0A8C9N9X4_SERCA</name>
<keyword evidence="1" id="KW-0812">Transmembrane</keyword>
<evidence type="ECO:0000256" key="1">
    <source>
        <dbReference type="SAM" id="Phobius"/>
    </source>
</evidence>
<dbReference type="Ensembl" id="ENSSCAT00000016717.1">
    <property type="protein sequence ID" value="ENSSCAP00000014918.1"/>
    <property type="gene ID" value="ENSSCAG00000010945.1"/>
</dbReference>
<accession>A0A8C9N9X4</accession>
<keyword evidence="1" id="KW-0472">Membrane</keyword>
<evidence type="ECO:0000313" key="3">
    <source>
        <dbReference type="Proteomes" id="UP000694409"/>
    </source>
</evidence>
<dbReference type="GeneTree" id="ENSGT00960000189693"/>
<sequence length="91" mass="10372">GTQGRGRASSQQCLGSRVQDRTVFFLAITLVFVFKTTLERNLQQLFMVPQLTFLCFSIDANENLGDSIKKAAKQILEKRAYIFSHPLDRTF</sequence>
<reference evidence="2" key="2">
    <citation type="submission" date="2025-09" db="UniProtKB">
        <authorList>
            <consortium name="Ensembl"/>
        </authorList>
    </citation>
    <scope>IDENTIFICATION</scope>
</reference>